<feature type="region of interest" description="Disordered" evidence="1">
    <location>
        <begin position="1"/>
        <end position="25"/>
    </location>
</feature>
<name>A0AAD6XMU4_9AGAR</name>
<proteinExistence type="predicted"/>
<keyword evidence="3" id="KW-1185">Reference proteome</keyword>
<organism evidence="2 3">
    <name type="scientific">Mycena belliarum</name>
    <dbReference type="NCBI Taxonomy" id="1033014"/>
    <lineage>
        <taxon>Eukaryota</taxon>
        <taxon>Fungi</taxon>
        <taxon>Dikarya</taxon>
        <taxon>Basidiomycota</taxon>
        <taxon>Agaricomycotina</taxon>
        <taxon>Agaricomycetes</taxon>
        <taxon>Agaricomycetidae</taxon>
        <taxon>Agaricales</taxon>
        <taxon>Marasmiineae</taxon>
        <taxon>Mycenaceae</taxon>
        <taxon>Mycena</taxon>
    </lineage>
</organism>
<evidence type="ECO:0000313" key="3">
    <source>
        <dbReference type="Proteomes" id="UP001222325"/>
    </source>
</evidence>
<evidence type="ECO:0000256" key="1">
    <source>
        <dbReference type="SAM" id="MobiDB-lite"/>
    </source>
</evidence>
<evidence type="ECO:0000313" key="2">
    <source>
        <dbReference type="EMBL" id="KAJ7080969.1"/>
    </source>
</evidence>
<dbReference type="EMBL" id="JARJCN010000052">
    <property type="protein sequence ID" value="KAJ7080969.1"/>
    <property type="molecule type" value="Genomic_DNA"/>
</dbReference>
<gene>
    <name evidence="2" type="ORF">B0H15DRAFT_996623</name>
</gene>
<reference evidence="2" key="1">
    <citation type="submission" date="2023-03" db="EMBL/GenBank/DDBJ databases">
        <title>Massive genome expansion in bonnet fungi (Mycena s.s.) driven by repeated elements and novel gene families across ecological guilds.</title>
        <authorList>
            <consortium name="Lawrence Berkeley National Laboratory"/>
            <person name="Harder C.B."/>
            <person name="Miyauchi S."/>
            <person name="Viragh M."/>
            <person name="Kuo A."/>
            <person name="Thoen E."/>
            <person name="Andreopoulos B."/>
            <person name="Lu D."/>
            <person name="Skrede I."/>
            <person name="Drula E."/>
            <person name="Henrissat B."/>
            <person name="Morin E."/>
            <person name="Kohler A."/>
            <person name="Barry K."/>
            <person name="LaButti K."/>
            <person name="Morin E."/>
            <person name="Salamov A."/>
            <person name="Lipzen A."/>
            <person name="Mereny Z."/>
            <person name="Hegedus B."/>
            <person name="Baldrian P."/>
            <person name="Stursova M."/>
            <person name="Weitz H."/>
            <person name="Taylor A."/>
            <person name="Grigoriev I.V."/>
            <person name="Nagy L.G."/>
            <person name="Martin F."/>
            <person name="Kauserud H."/>
        </authorList>
    </citation>
    <scope>NUCLEOTIDE SEQUENCE</scope>
    <source>
        <strain evidence="2">CBHHK173m</strain>
    </source>
</reference>
<dbReference type="AlphaFoldDB" id="A0AAD6XMU4"/>
<comment type="caution">
    <text evidence="2">The sequence shown here is derived from an EMBL/GenBank/DDBJ whole genome shotgun (WGS) entry which is preliminary data.</text>
</comment>
<feature type="region of interest" description="Disordered" evidence="1">
    <location>
        <begin position="133"/>
        <end position="154"/>
    </location>
</feature>
<dbReference type="Proteomes" id="UP001222325">
    <property type="component" value="Unassembled WGS sequence"/>
</dbReference>
<sequence length="279" mass="30874">MQGYPKRWTRRAESEPGHGTFETTLGLPATSRRTHTLQCAHTHCGGEIGPFADCPKLLAEIPGVVTADMHVRAAGAKESYGQIMKLLELRKYSRKFDKKLMGGLSLKLVGVEGCPPAYHEMCMFAAVPAPNKERAETERRSERAEDVHRGPVQKQAIESHDPALERRLRETADDDARLPTIPPLSFGVVARVQGPPKLNTVNWTSGDDGGHQVRGSAEYVERRYLGRTERCCEALPEDRYAPDSRMSLDEVASTVEASAVMVEERKCAILEGRAARIAR</sequence>
<accession>A0AAD6XMU4</accession>
<feature type="compositionally biased region" description="Basic and acidic residues" evidence="1">
    <location>
        <begin position="133"/>
        <end position="149"/>
    </location>
</feature>
<protein>
    <submittedName>
        <fullName evidence="2">Uncharacterized protein</fullName>
    </submittedName>
</protein>